<dbReference type="Pfam" id="PF09586">
    <property type="entry name" value="YfhO"/>
    <property type="match status" value="1"/>
</dbReference>
<keyword evidence="1" id="KW-0472">Membrane</keyword>
<feature type="transmembrane region" description="Helical" evidence="1">
    <location>
        <begin position="130"/>
        <end position="148"/>
    </location>
</feature>
<feature type="transmembrane region" description="Helical" evidence="1">
    <location>
        <begin position="192"/>
        <end position="214"/>
    </location>
</feature>
<dbReference type="EMBL" id="MGBG01000008">
    <property type="protein sequence ID" value="OGK66311.1"/>
    <property type="molecule type" value="Genomic_DNA"/>
</dbReference>
<proteinExistence type="predicted"/>
<sequence length="724" mass="83355">MRRLIKSLLAYIFFALLSLAFFNQLFFPTLKIYYPADFSTSDLINVSLSLKHYLASSLAQNQLPFVSLKVGNGFPILAESQIGAFNLYNLFLYKFVPIIWAFNITYVLSMIVMMSFGYLLGQYLWHKKSIAIFFTITFAFSTAVFLKIVHQDLLKAIALIPALFYFFLMATDRHSNKLMVLSAFIAGQQFLLGHYFYSLATNIFLLILIVYEFYRTKKLKLLKLYFVYILIFLLIASPQLVQTLLFLQYSTRSESGGGVLYNSAFESQYLLTFLHPFPFGQIKNGDIFTSAMWLKSKMSPWEGNLFTGFMVPIILIYASFRKFLAKNLRLWTHKWPHRKLFFILFILSFLFMFGGKTPFRIIFSLPLINGFRALARFSALTVFFGLICFGYLLKELNLNKYVYGVIISLQLVTFAFIYHQYYPTVSPALVLNPPPIVKYLKQHHGSVYEYGVTKKWSQTFYNHGYQALDKYLLYQNGNFPYLNLMHDVPTCGIFKGSGFNDRYYSAIIKSLDYSLSGDAKDKTLSNQSQQLLNHLGCSHLISTVKYKNITPRLTYRKLFVYKLEKNSIFAQFYSITESYYDDQDFLNLIVADKTGNRKLYLKNTSQKAYSSQAKVTINKISDQKVGLQVESTGSGYVFIRIYNFNGWQATINNKPVPIEQANLNYMAVPISGAGQHQVKLFYQPPLWKITFLLTVVGYVLVIIVIVGIVEPNTHSPDDSGSRKP</sequence>
<evidence type="ECO:0000313" key="3">
    <source>
        <dbReference type="Proteomes" id="UP000178450"/>
    </source>
</evidence>
<feature type="transmembrane region" description="Helical" evidence="1">
    <location>
        <begin position="301"/>
        <end position="320"/>
    </location>
</feature>
<keyword evidence="1" id="KW-0812">Transmembrane</keyword>
<dbReference type="PANTHER" id="PTHR38454:SF1">
    <property type="entry name" value="INTEGRAL MEMBRANE PROTEIN"/>
    <property type="match status" value="1"/>
</dbReference>
<evidence type="ECO:0000313" key="2">
    <source>
        <dbReference type="EMBL" id="OGK66311.1"/>
    </source>
</evidence>
<accession>A0A1F7KEN3</accession>
<feature type="transmembrane region" description="Helical" evidence="1">
    <location>
        <begin position="374"/>
        <end position="394"/>
    </location>
</feature>
<evidence type="ECO:0008006" key="4">
    <source>
        <dbReference type="Google" id="ProtNLM"/>
    </source>
</evidence>
<feature type="transmembrane region" description="Helical" evidence="1">
    <location>
        <begin position="7"/>
        <end position="27"/>
    </location>
</feature>
<dbReference type="Proteomes" id="UP000178450">
    <property type="component" value="Unassembled WGS sequence"/>
</dbReference>
<dbReference type="AlphaFoldDB" id="A0A1F7KEN3"/>
<comment type="caution">
    <text evidence="2">The sequence shown here is derived from an EMBL/GenBank/DDBJ whole genome shotgun (WGS) entry which is preliminary data.</text>
</comment>
<evidence type="ECO:0000256" key="1">
    <source>
        <dbReference type="SAM" id="Phobius"/>
    </source>
</evidence>
<name>A0A1F7KEN3_9BACT</name>
<protein>
    <recommendedName>
        <fullName evidence="4">Membrane protein 6-pyruvoyl-tetrahydropterin synthase-related domain-containing protein</fullName>
    </recommendedName>
</protein>
<dbReference type="InterPro" id="IPR018580">
    <property type="entry name" value="Uncharacterised_YfhO"/>
</dbReference>
<keyword evidence="1" id="KW-1133">Transmembrane helix</keyword>
<feature type="transmembrane region" description="Helical" evidence="1">
    <location>
        <begin position="340"/>
        <end position="362"/>
    </location>
</feature>
<reference evidence="2 3" key="1">
    <citation type="journal article" date="2016" name="Nat. Commun.">
        <title>Thousands of microbial genomes shed light on interconnected biogeochemical processes in an aquifer system.</title>
        <authorList>
            <person name="Anantharaman K."/>
            <person name="Brown C.T."/>
            <person name="Hug L.A."/>
            <person name="Sharon I."/>
            <person name="Castelle C.J."/>
            <person name="Probst A.J."/>
            <person name="Thomas B.C."/>
            <person name="Singh A."/>
            <person name="Wilkins M.J."/>
            <person name="Karaoz U."/>
            <person name="Brodie E.L."/>
            <person name="Williams K.H."/>
            <person name="Hubbard S.S."/>
            <person name="Banfield J.F."/>
        </authorList>
    </citation>
    <scope>NUCLEOTIDE SEQUENCE [LARGE SCALE GENOMIC DNA]</scope>
</reference>
<feature type="transmembrane region" description="Helical" evidence="1">
    <location>
        <begin position="400"/>
        <end position="418"/>
    </location>
</feature>
<feature type="transmembrane region" description="Helical" evidence="1">
    <location>
        <begin position="154"/>
        <end position="171"/>
    </location>
</feature>
<gene>
    <name evidence="2" type="ORF">A2209_02045</name>
</gene>
<dbReference type="PANTHER" id="PTHR38454">
    <property type="entry name" value="INTEGRAL MEMBRANE PROTEIN-RELATED"/>
    <property type="match status" value="1"/>
</dbReference>
<feature type="transmembrane region" description="Helical" evidence="1">
    <location>
        <begin position="689"/>
        <end position="709"/>
    </location>
</feature>
<feature type="transmembrane region" description="Helical" evidence="1">
    <location>
        <begin position="226"/>
        <end position="247"/>
    </location>
</feature>
<organism evidence="2 3">
    <name type="scientific">Candidatus Roizmanbacteria bacterium RIFOXYA1_FULL_41_12</name>
    <dbReference type="NCBI Taxonomy" id="1802082"/>
    <lineage>
        <taxon>Bacteria</taxon>
        <taxon>Candidatus Roizmaniibacteriota</taxon>
    </lineage>
</organism>
<feature type="transmembrane region" description="Helical" evidence="1">
    <location>
        <begin position="98"/>
        <end position="118"/>
    </location>
</feature>